<dbReference type="GeneID" id="30982536"/>
<comment type="similarity">
    <text evidence="1">Belongs to the actin family.</text>
</comment>
<dbReference type="RefSeq" id="XP_020062695.1">
    <property type="nucleotide sequence ID" value="XM_020208399.1"/>
</dbReference>
<dbReference type="InterPro" id="IPR004000">
    <property type="entry name" value="Actin"/>
</dbReference>
<dbReference type="OrthoDB" id="5572108at2759"/>
<dbReference type="Gene3D" id="3.90.640.10">
    <property type="entry name" value="Actin, Chain A, domain 4"/>
    <property type="match status" value="1"/>
</dbReference>
<dbReference type="Pfam" id="PF00022">
    <property type="entry name" value="Actin"/>
    <property type="match status" value="1"/>
</dbReference>
<dbReference type="STRING" id="984487.A0A1E4SDL6"/>
<feature type="compositionally biased region" description="Basic and acidic residues" evidence="2">
    <location>
        <begin position="28"/>
        <end position="39"/>
    </location>
</feature>
<keyword evidence="4" id="KW-1185">Reference proteome</keyword>
<dbReference type="AlphaFoldDB" id="A0A1E4SDL6"/>
<name>A0A1E4SDL6_9ASCO</name>
<dbReference type="Gene3D" id="3.30.420.40">
    <property type="match status" value="1"/>
</dbReference>
<accession>A0A1E4SDL6</accession>
<dbReference type="PANTHER" id="PTHR11937">
    <property type="entry name" value="ACTIN"/>
    <property type="match status" value="1"/>
</dbReference>
<protein>
    <submittedName>
        <fullName evidence="3">Actin-related protein</fullName>
    </submittedName>
</protein>
<dbReference type="GO" id="GO:0031011">
    <property type="term" value="C:Ino80 complex"/>
    <property type="evidence" value="ECO:0007669"/>
    <property type="project" value="EnsemblFungi"/>
</dbReference>
<evidence type="ECO:0000256" key="2">
    <source>
        <dbReference type="SAM" id="MobiDB-lite"/>
    </source>
</evidence>
<feature type="compositionally biased region" description="Polar residues" evidence="2">
    <location>
        <begin position="244"/>
        <end position="254"/>
    </location>
</feature>
<feature type="compositionally biased region" description="Acidic residues" evidence="2">
    <location>
        <begin position="170"/>
        <end position="187"/>
    </location>
</feature>
<dbReference type="InterPro" id="IPR043129">
    <property type="entry name" value="ATPase_NBD"/>
</dbReference>
<dbReference type="GO" id="GO:0003729">
    <property type="term" value="F:mRNA binding"/>
    <property type="evidence" value="ECO:0007669"/>
    <property type="project" value="EnsemblFungi"/>
</dbReference>
<dbReference type="GO" id="GO:0006338">
    <property type="term" value="P:chromatin remodeling"/>
    <property type="evidence" value="ECO:0007669"/>
    <property type="project" value="EnsemblFungi"/>
</dbReference>
<feature type="compositionally biased region" description="Polar residues" evidence="2">
    <location>
        <begin position="1"/>
        <end position="10"/>
    </location>
</feature>
<dbReference type="Gene3D" id="3.30.420.580">
    <property type="match status" value="1"/>
</dbReference>
<dbReference type="SUPFAM" id="SSF53067">
    <property type="entry name" value="Actin-like ATPase domain"/>
    <property type="match status" value="2"/>
</dbReference>
<dbReference type="EMBL" id="KV453915">
    <property type="protein sequence ID" value="ODV77573.1"/>
    <property type="molecule type" value="Genomic_DNA"/>
</dbReference>
<gene>
    <name evidence="3" type="ORF">CANTADRAFT_314434</name>
</gene>
<reference evidence="4" key="1">
    <citation type="submission" date="2016-05" db="EMBL/GenBank/DDBJ databases">
        <title>Comparative genomics of biotechnologically important yeasts.</title>
        <authorList>
            <consortium name="DOE Joint Genome Institute"/>
            <person name="Riley R."/>
            <person name="Haridas S."/>
            <person name="Wolfe K.H."/>
            <person name="Lopes M.R."/>
            <person name="Hittinger C.T."/>
            <person name="Goker M."/>
            <person name="Salamov A."/>
            <person name="Wisecaver J."/>
            <person name="Long T.M."/>
            <person name="Aerts A.L."/>
            <person name="Barry K."/>
            <person name="Choi C."/>
            <person name="Clum A."/>
            <person name="Coughlan A.Y."/>
            <person name="Deshpande S."/>
            <person name="Douglass A.P."/>
            <person name="Hanson S.J."/>
            <person name="Klenk H.-P."/>
            <person name="Labutti K."/>
            <person name="Lapidus A."/>
            <person name="Lindquist E."/>
            <person name="Lipzen A."/>
            <person name="Meier-Kolthoff J.P."/>
            <person name="Ohm R.A."/>
            <person name="Otillar R.P."/>
            <person name="Pangilinan J."/>
            <person name="Peng Y."/>
            <person name="Rokas A."/>
            <person name="Rosa C.A."/>
            <person name="Scheuner C."/>
            <person name="Sibirny A.A."/>
            <person name="Slot J.C."/>
            <person name="Stielow J.B."/>
            <person name="Sun H."/>
            <person name="Kurtzman C.P."/>
            <person name="Blackwell M."/>
            <person name="Grigoriev I.V."/>
            <person name="Jeffries T.W."/>
        </authorList>
    </citation>
    <scope>NUCLEOTIDE SEQUENCE [LARGE SCALE GENOMIC DNA]</scope>
    <source>
        <strain evidence="4">NRRL Y-17324</strain>
    </source>
</reference>
<dbReference type="Proteomes" id="UP000094285">
    <property type="component" value="Unassembled WGS sequence"/>
</dbReference>
<evidence type="ECO:0000256" key="1">
    <source>
        <dbReference type="RuleBase" id="RU000487"/>
    </source>
</evidence>
<evidence type="ECO:0000313" key="4">
    <source>
        <dbReference type="Proteomes" id="UP000094285"/>
    </source>
</evidence>
<evidence type="ECO:0000313" key="3">
    <source>
        <dbReference type="EMBL" id="ODV77573.1"/>
    </source>
</evidence>
<feature type="region of interest" description="Disordered" evidence="2">
    <location>
        <begin position="163"/>
        <end position="191"/>
    </location>
</feature>
<proteinExistence type="inferred from homology"/>
<dbReference type="SMART" id="SM00268">
    <property type="entry name" value="ACTIN"/>
    <property type="match status" value="1"/>
</dbReference>
<dbReference type="CDD" id="cd10206">
    <property type="entry name" value="ASKHA_NBD_Arp8-like"/>
    <property type="match status" value="1"/>
</dbReference>
<dbReference type="GO" id="GO:0006312">
    <property type="term" value="P:mitotic recombination"/>
    <property type="evidence" value="ECO:0007669"/>
    <property type="project" value="EnsemblFungi"/>
</dbReference>
<dbReference type="GO" id="GO:0006302">
    <property type="term" value="P:double-strand break repair"/>
    <property type="evidence" value="ECO:0007669"/>
    <property type="project" value="EnsemblFungi"/>
</dbReference>
<organism evidence="3 4">
    <name type="scientific">Suhomyces tanzawaensis NRRL Y-17324</name>
    <dbReference type="NCBI Taxonomy" id="984487"/>
    <lineage>
        <taxon>Eukaryota</taxon>
        <taxon>Fungi</taxon>
        <taxon>Dikarya</taxon>
        <taxon>Ascomycota</taxon>
        <taxon>Saccharomycotina</taxon>
        <taxon>Pichiomycetes</taxon>
        <taxon>Debaryomycetaceae</taxon>
        <taxon>Suhomyces</taxon>
    </lineage>
</organism>
<feature type="region of interest" description="Disordered" evidence="2">
    <location>
        <begin position="1"/>
        <end position="60"/>
    </location>
</feature>
<sequence>MSSPQPSQDPLQVLPETEPTEPTVIKTETPDDKESGDAKRSKKAPVAKKPSAEVLQRRKEGRIKAAATIAQNLKKTGIGRFEQQNGFGLTSVRPIPLINQKNYFTEYLRKDEQISFIRNWRTEKYLQQKLKNNGQSENTAAKGDGANNFDDFDLNDIEAEMNKKKIATTEADDEEEEDDEENETEETREEKAKIGHDTIIIHPGSSYLRIGRATDAVPVTIPTVIAIPRKNESKQSNREPLPTRTVNENGETTFGSDFEEHKSVVTKDFKARMRFYKRRILPNSREAAANYNKKQEPERIADHNDPYKKEWIDVNSPEFKTKKFFVGDEALKLPLNPKNFDSWLLRYPIINGNFNEHSEDYNSPQEILGDIANIVVEALNQLDIKNLSQLKAMLVIPDLYDKVYVETWVDTLFKFVGFGRVGILQEAVAATFGAGATCACVVDVGAQTTSISCVDEGMIITDSRVHLNFGGDQITETFMKFLLESSFPYKNIDLGSRLDDWELAQSLKHNFATFQDADIAVQLYNFYKRKPSETTEKYEFKVFDEVMLAPLGLFYPDLFQIDKAKPSIPSLASSALPNNTYIKRLFPPSVDHYSGKSNNPTSKSQDDLKTKLAYSDQTEEDLLIKLAENRLFKPAPNQLLSKALKKDIHNVPLEKAIIESITNAGLATDLSKVKKFYDNLLIVGGGFAKIPGYDLILSDRINIWRPKLLSNSALDQIVTYVLAEIKKVEEAKKQMIHDLKSSKRESPEKPLDDIELTEAEIAEIESKTQVNLDLDYVDSLCDQGQVLPVNVLPPPREFDPEMLTWKGGSVYGRLKVVNEMWITQNDWDLLQSRCLYYKSIFNY</sequence>
<feature type="region of interest" description="Disordered" evidence="2">
    <location>
        <begin position="230"/>
        <end position="254"/>
    </location>
</feature>